<evidence type="ECO:0000313" key="3">
    <source>
        <dbReference type="Proteomes" id="UP000653730"/>
    </source>
</evidence>
<sequence length="165" mass="19145">MNRSLKIMLAVGVIVLFVIGWNVYTFLGNPYWKIGLLGTKYIKETDYPDKWEADISVLNEVYEEDFYVVRKYKYSKYVWGIGYGGSSSHTDDYFAYGLADAGKNIIIPVKYEYLQVGKDDKTNKLYALCKPYRKKGNGEAKKEIYDFVKRGNSIRVLKRNVLNNE</sequence>
<comment type="caution">
    <text evidence="2">The sequence shown here is derived from an EMBL/GenBank/DDBJ whole genome shotgun (WGS) entry which is preliminary data.</text>
</comment>
<reference evidence="2 3" key="1">
    <citation type="submission" date="2020-09" db="EMBL/GenBank/DDBJ databases">
        <title>Sinomicrobium weinanense sp. nov., a halophilic bacteria isolated from saline-alkali soil.</title>
        <authorList>
            <person name="Wu P."/>
            <person name="Ren H."/>
            <person name="Mei Y."/>
            <person name="Liang Y."/>
            <person name="Chen Z."/>
        </authorList>
    </citation>
    <scope>NUCLEOTIDE SEQUENCE [LARGE SCALE GENOMIC DNA]</scope>
    <source>
        <strain evidence="2 3">FJxs</strain>
    </source>
</reference>
<keyword evidence="3" id="KW-1185">Reference proteome</keyword>
<dbReference type="AlphaFoldDB" id="A0A926JU43"/>
<feature type="transmembrane region" description="Helical" evidence="1">
    <location>
        <begin position="7"/>
        <end position="27"/>
    </location>
</feature>
<evidence type="ECO:0000256" key="1">
    <source>
        <dbReference type="SAM" id="Phobius"/>
    </source>
</evidence>
<keyword evidence="1" id="KW-0812">Transmembrane</keyword>
<dbReference type="Proteomes" id="UP000653730">
    <property type="component" value="Unassembled WGS sequence"/>
</dbReference>
<protein>
    <submittedName>
        <fullName evidence="2">Uncharacterized protein</fullName>
    </submittedName>
</protein>
<dbReference type="EMBL" id="JACVDC010000051">
    <property type="protein sequence ID" value="MBC9797226.1"/>
    <property type="molecule type" value="Genomic_DNA"/>
</dbReference>
<keyword evidence="1" id="KW-0472">Membrane</keyword>
<proteinExistence type="predicted"/>
<accession>A0A926JU43</accession>
<dbReference type="RefSeq" id="WP_187966364.1">
    <property type="nucleotide sequence ID" value="NZ_JACVDC010000051.1"/>
</dbReference>
<keyword evidence="1" id="KW-1133">Transmembrane helix</keyword>
<name>A0A926JU43_9FLAO</name>
<evidence type="ECO:0000313" key="2">
    <source>
        <dbReference type="EMBL" id="MBC9797226.1"/>
    </source>
</evidence>
<organism evidence="2 3">
    <name type="scientific">Sinomicrobium weinanense</name>
    <dbReference type="NCBI Taxonomy" id="2842200"/>
    <lineage>
        <taxon>Bacteria</taxon>
        <taxon>Pseudomonadati</taxon>
        <taxon>Bacteroidota</taxon>
        <taxon>Flavobacteriia</taxon>
        <taxon>Flavobacteriales</taxon>
        <taxon>Flavobacteriaceae</taxon>
        <taxon>Sinomicrobium</taxon>
    </lineage>
</organism>
<gene>
    <name evidence="2" type="ORF">IBL28_14720</name>
</gene>